<dbReference type="STRING" id="1469144.LI90_761"/>
<evidence type="ECO:0000313" key="3">
    <source>
        <dbReference type="Proteomes" id="UP000070188"/>
    </source>
</evidence>
<dbReference type="AlphaFoldDB" id="A0A132MMP4"/>
<dbReference type="Proteomes" id="UP000070188">
    <property type="component" value="Unassembled WGS sequence"/>
</dbReference>
<protein>
    <recommendedName>
        <fullName evidence="1">MIP18 family-like domain-containing protein</fullName>
    </recommendedName>
</protein>
<keyword evidence="3" id="KW-1185">Reference proteome</keyword>
<comment type="caution">
    <text evidence="2">The sequence shown here is derived from an EMBL/GenBank/DDBJ whole genome shotgun (WGS) entry which is preliminary data.</text>
</comment>
<dbReference type="InterPro" id="IPR002744">
    <property type="entry name" value="MIP18-like"/>
</dbReference>
<sequence>MRAALATVRDPELDEPVTDLGFVAEIRVEGGEVSIRLRLPTYFCAPNFAYLMVADAYDVVSALPGVERVAVRLEDHFAASEINAGVAAGQGFAAAFPALADGELAQVRRVFLRKAFLAATERVCAGVLRDGLSPDALAGLRLGDVLPSPDLDRLRRRRAELGLPDDPDARLLVDTDGRPLHRDEAAAHLRFARVTRVGVDANTALCRTLITTRYAPPGPRTGRTTRQVGGPA</sequence>
<dbReference type="InterPro" id="IPR034904">
    <property type="entry name" value="FSCA_dom_sf"/>
</dbReference>
<evidence type="ECO:0000259" key="1">
    <source>
        <dbReference type="Pfam" id="PF01883"/>
    </source>
</evidence>
<dbReference type="Pfam" id="PF01883">
    <property type="entry name" value="FeS_assembly_P"/>
    <property type="match status" value="1"/>
</dbReference>
<reference evidence="3" key="1">
    <citation type="submission" date="2015-04" db="EMBL/GenBank/DDBJ databases">
        <title>Physiological reanalysis, assessment of diazotrophy, and genome sequences of multiple isolates of Streptomyces thermoautotrophicus.</title>
        <authorList>
            <person name="MacKellar D.C."/>
            <person name="Lieber L."/>
            <person name="Norman J."/>
            <person name="Bolger A."/>
            <person name="Tobin C."/>
            <person name="Murray J.W."/>
            <person name="Chang R."/>
            <person name="Ford T."/>
            <person name="Nguyen P.Q."/>
            <person name="Woodward J."/>
            <person name="Permingeat H."/>
            <person name="Joshi N.S."/>
            <person name="Silver P.A."/>
            <person name="Usadel B."/>
            <person name="Rutherford A.W."/>
            <person name="Friesen M."/>
            <person name="Prell J."/>
        </authorList>
    </citation>
    <scope>NUCLEOTIDE SEQUENCE [LARGE SCALE GENOMIC DNA]</scope>
    <source>
        <strain evidence="3">H1</strain>
    </source>
</reference>
<dbReference type="PATRIC" id="fig|1469144.10.peg.871"/>
<feature type="domain" description="MIP18 family-like" evidence="1">
    <location>
        <begin position="2"/>
        <end position="71"/>
    </location>
</feature>
<proteinExistence type="predicted"/>
<dbReference type="Gene3D" id="3.30.300.130">
    <property type="entry name" value="Fe-S cluster assembly (FSCA)"/>
    <property type="match status" value="1"/>
</dbReference>
<name>A0A132MMP4_9ACTN</name>
<dbReference type="SUPFAM" id="SSF117916">
    <property type="entry name" value="Fe-S cluster assembly (FSCA) domain-like"/>
    <property type="match status" value="1"/>
</dbReference>
<organism evidence="2 3">
    <name type="scientific">Carbonactinospora thermoautotrophica</name>
    <dbReference type="NCBI Taxonomy" id="1469144"/>
    <lineage>
        <taxon>Bacteria</taxon>
        <taxon>Bacillati</taxon>
        <taxon>Actinomycetota</taxon>
        <taxon>Actinomycetes</taxon>
        <taxon>Kitasatosporales</taxon>
        <taxon>Carbonactinosporaceae</taxon>
        <taxon>Carbonactinospora</taxon>
    </lineage>
</organism>
<gene>
    <name evidence="2" type="ORF">LI90_761</name>
</gene>
<accession>A0A132MMP4</accession>
<dbReference type="EMBL" id="LAXD01000001">
    <property type="protein sequence ID" value="KWW99127.1"/>
    <property type="molecule type" value="Genomic_DNA"/>
</dbReference>
<evidence type="ECO:0000313" key="2">
    <source>
        <dbReference type="EMBL" id="KWW99127.1"/>
    </source>
</evidence>